<sequence>MRQMMLFCLFILGISQLVQAQQTATTSTGKVVILYDNGSWKYVDANLAEENVNSQNNLQSNSLEEFPVSKEVKIKDGVVEKTVFVEGPSAKLQKYFKIKNIVRCNFTLNSKDGKVTLKTDWKVMNGEGYSYFGFINKGNKISLELVGGQSLDLVYTEEFEPKEFPKYGFTTYTASLELSKEQIELLRRSIVLRASMNWSRRTEEYKVIAPSYFIKALAQILE</sequence>
<accession>A0A434AVC8</accession>
<dbReference type="EMBL" id="RJJX01000009">
    <property type="protein sequence ID" value="RUT78323.1"/>
    <property type="molecule type" value="Genomic_DNA"/>
</dbReference>
<dbReference type="Proteomes" id="UP000282985">
    <property type="component" value="Unassembled WGS sequence"/>
</dbReference>
<gene>
    <name evidence="2" type="ORF">DLK05_08325</name>
</gene>
<evidence type="ECO:0000313" key="2">
    <source>
        <dbReference type="EMBL" id="RUT78323.1"/>
    </source>
</evidence>
<dbReference type="OrthoDB" id="6400696at2"/>
<evidence type="ECO:0008006" key="4">
    <source>
        <dbReference type="Google" id="ProtNLM"/>
    </source>
</evidence>
<proteinExistence type="predicted"/>
<keyword evidence="3" id="KW-1185">Reference proteome</keyword>
<organism evidence="2 3">
    <name type="scientific">Ancylomarina longa</name>
    <dbReference type="NCBI Taxonomy" id="2487017"/>
    <lineage>
        <taxon>Bacteria</taxon>
        <taxon>Pseudomonadati</taxon>
        <taxon>Bacteroidota</taxon>
        <taxon>Bacteroidia</taxon>
        <taxon>Marinilabiliales</taxon>
        <taxon>Marinifilaceae</taxon>
        <taxon>Ancylomarina</taxon>
    </lineage>
</organism>
<feature type="signal peptide" evidence="1">
    <location>
        <begin position="1"/>
        <end position="20"/>
    </location>
</feature>
<evidence type="ECO:0000313" key="3">
    <source>
        <dbReference type="Proteomes" id="UP000282985"/>
    </source>
</evidence>
<evidence type="ECO:0000256" key="1">
    <source>
        <dbReference type="SAM" id="SignalP"/>
    </source>
</evidence>
<protein>
    <recommendedName>
        <fullName evidence="4">DUF4468 domain-containing protein</fullName>
    </recommendedName>
</protein>
<feature type="chain" id="PRO_5019517035" description="DUF4468 domain-containing protein" evidence="1">
    <location>
        <begin position="21"/>
        <end position="222"/>
    </location>
</feature>
<comment type="caution">
    <text evidence="2">The sequence shown here is derived from an EMBL/GenBank/DDBJ whole genome shotgun (WGS) entry which is preliminary data.</text>
</comment>
<reference evidence="2 3" key="1">
    <citation type="submission" date="2018-11" db="EMBL/GenBank/DDBJ databases">
        <title>Parancylomarina longa gen. nov., sp. nov., isolated from sediments of southern Okinawa.</title>
        <authorList>
            <person name="Fu T."/>
        </authorList>
    </citation>
    <scope>NUCLEOTIDE SEQUENCE [LARGE SCALE GENOMIC DNA]</scope>
    <source>
        <strain evidence="2 3">T3-2 S1-C</strain>
    </source>
</reference>
<dbReference type="AlphaFoldDB" id="A0A434AVC8"/>
<name>A0A434AVC8_9BACT</name>
<keyword evidence="1" id="KW-0732">Signal</keyword>
<dbReference type="RefSeq" id="WP_127343528.1">
    <property type="nucleotide sequence ID" value="NZ_RJJX01000009.1"/>
</dbReference>